<dbReference type="Gene3D" id="1.10.10.1150">
    <property type="entry name" value="Coenzyme PQQ synthesis protein D (PqqD)"/>
    <property type="match status" value="1"/>
</dbReference>
<protein>
    <recommendedName>
        <fullName evidence="3">Coenzyme PQQ synthesis protein D (PqqD)</fullName>
    </recommendedName>
</protein>
<evidence type="ECO:0000313" key="2">
    <source>
        <dbReference type="Proteomes" id="UP000009079"/>
    </source>
</evidence>
<name>C6A4R5_THESM</name>
<reference evidence="1 2" key="1">
    <citation type="journal article" date="2009" name="Appl. Environ. Microbiol.">
        <title>Metabolic versatility and indigenous origin of the archaeon Thermococcus sibiricus, isolated from a siberian oil reservoir, as revealed by genome analysis.</title>
        <authorList>
            <person name="Mardanov A.V."/>
            <person name="Ravin N.V."/>
            <person name="Svetlitchnyi V.A."/>
            <person name="Beletsky A.V."/>
            <person name="Miroshnichenko M.L."/>
            <person name="Bonch-Osmolovskaya E.A."/>
            <person name="Skryabin K.G."/>
        </authorList>
    </citation>
    <scope>NUCLEOTIDE SEQUENCE [LARGE SCALE GENOMIC DNA]</scope>
    <source>
        <strain evidence="2">DSM 12597 / MM 739</strain>
    </source>
</reference>
<dbReference type="InterPro" id="IPR041881">
    <property type="entry name" value="PqqD_sf"/>
</dbReference>
<dbReference type="Proteomes" id="UP000009079">
    <property type="component" value="Chromosome"/>
</dbReference>
<dbReference type="KEGG" id="tsi:TSIB_1559"/>
<dbReference type="InterPro" id="IPR008792">
    <property type="entry name" value="PQQD"/>
</dbReference>
<organism evidence="1 2">
    <name type="scientific">Thermococcus sibiricus (strain DSM 12597 / MM 739)</name>
    <dbReference type="NCBI Taxonomy" id="604354"/>
    <lineage>
        <taxon>Archaea</taxon>
        <taxon>Methanobacteriati</taxon>
        <taxon>Methanobacteriota</taxon>
        <taxon>Thermococci</taxon>
        <taxon>Thermococcales</taxon>
        <taxon>Thermococcaceae</taxon>
        <taxon>Thermococcus</taxon>
    </lineage>
</organism>
<dbReference type="Pfam" id="PF05402">
    <property type="entry name" value="PqqD"/>
    <property type="match status" value="1"/>
</dbReference>
<dbReference type="STRING" id="604354.TSIB_1559"/>
<keyword evidence="2" id="KW-1185">Reference proteome</keyword>
<dbReference type="GeneID" id="8096567"/>
<sequence length="112" mass="13442">MDEYLTLIPKRNDEIELREINGKHYLLIPMKSKLDFLARKLHGEYRRLELDELGTFVWDLCDGTRTIEQIGKKVKERFGEEAEPLYERLVTFILELYKRNLILLGGWDEQRD</sequence>
<proteinExistence type="predicted"/>
<dbReference type="HOGENOM" id="CLU_150513_0_0_2"/>
<dbReference type="RefSeq" id="WP_015849827.1">
    <property type="nucleotide sequence ID" value="NC_012883.1"/>
</dbReference>
<evidence type="ECO:0000313" key="1">
    <source>
        <dbReference type="EMBL" id="ACS90610.1"/>
    </source>
</evidence>
<gene>
    <name evidence="1" type="ordered locus">TSIB_1559</name>
</gene>
<dbReference type="AlphaFoldDB" id="C6A4R5"/>
<dbReference type="eggNOG" id="arCOG03838">
    <property type="taxonomic scope" value="Archaea"/>
</dbReference>
<evidence type="ECO:0008006" key="3">
    <source>
        <dbReference type="Google" id="ProtNLM"/>
    </source>
</evidence>
<dbReference type="EMBL" id="CP001463">
    <property type="protein sequence ID" value="ACS90610.1"/>
    <property type="molecule type" value="Genomic_DNA"/>
</dbReference>
<dbReference type="OrthoDB" id="211309at2157"/>
<accession>C6A4R5</accession>